<evidence type="ECO:0000313" key="8">
    <source>
        <dbReference type="EMBL" id="MBE7525075.1"/>
    </source>
</evidence>
<dbReference type="SUPFAM" id="SSF54919">
    <property type="entry name" value="Nucleoside diphosphate kinase, NDK"/>
    <property type="match status" value="1"/>
</dbReference>
<reference evidence="8" key="1">
    <citation type="submission" date="2020-05" db="EMBL/GenBank/DDBJ databases">
        <title>High-Quality Genomes of Partial-Nitritation/Anammox System by Hierarchical Clustering Based Hybrid Assembly.</title>
        <authorList>
            <person name="Liu L."/>
            <person name="Wang Y."/>
            <person name="Che Y."/>
            <person name="Chen Y."/>
            <person name="Xia Y."/>
            <person name="Luo R."/>
            <person name="Cheng S.H."/>
            <person name="Zheng C."/>
            <person name="Zhang T."/>
        </authorList>
    </citation>
    <scope>NUCLEOTIDE SEQUENCE</scope>
    <source>
        <strain evidence="8">H1_PAT1</strain>
    </source>
</reference>
<dbReference type="Pfam" id="PF00334">
    <property type="entry name" value="NDK"/>
    <property type="match status" value="2"/>
</dbReference>
<dbReference type="Gene3D" id="3.30.70.141">
    <property type="entry name" value="Nucleoside diphosphate kinase-like domain"/>
    <property type="match status" value="1"/>
</dbReference>
<dbReference type="GO" id="GO:0004550">
    <property type="term" value="F:nucleoside diphosphate kinase activity"/>
    <property type="evidence" value="ECO:0007669"/>
    <property type="project" value="UniProtKB-EC"/>
</dbReference>
<comment type="similarity">
    <text evidence="2 6">Belongs to the NDK family.</text>
</comment>
<keyword evidence="4 8" id="KW-0808">Transferase</keyword>
<accession>A0A928TUE8</accession>
<dbReference type="SMART" id="SM00562">
    <property type="entry name" value="NDK"/>
    <property type="match status" value="1"/>
</dbReference>
<evidence type="ECO:0000256" key="6">
    <source>
        <dbReference type="PROSITE-ProRule" id="PRU00706"/>
    </source>
</evidence>
<dbReference type="AlphaFoldDB" id="A0A928TUE8"/>
<dbReference type="EC" id="2.7.4.6" evidence="3"/>
<comment type="caution">
    <text evidence="6">Lacks conserved residue(s) required for the propagation of feature annotation.</text>
</comment>
<evidence type="ECO:0000313" key="9">
    <source>
        <dbReference type="Proteomes" id="UP000710385"/>
    </source>
</evidence>
<gene>
    <name evidence="8" type="ORF">HS096_01605</name>
</gene>
<protein>
    <recommendedName>
        <fullName evidence="3">nucleoside-diphosphate kinase</fullName>
        <ecNumber evidence="3">2.7.4.6</ecNumber>
    </recommendedName>
</protein>
<dbReference type="CDD" id="cd04413">
    <property type="entry name" value="NDPk_I"/>
    <property type="match status" value="1"/>
</dbReference>
<proteinExistence type="inferred from homology"/>
<evidence type="ECO:0000256" key="2">
    <source>
        <dbReference type="ARBA" id="ARBA00008142"/>
    </source>
</evidence>
<name>A0A928TUE8_UNCKA</name>
<dbReference type="InterPro" id="IPR036850">
    <property type="entry name" value="NDK-like_dom_sf"/>
</dbReference>
<evidence type="ECO:0000259" key="7">
    <source>
        <dbReference type="SMART" id="SM00562"/>
    </source>
</evidence>
<comment type="cofactor">
    <cofactor evidence="1">
        <name>Mg(2+)</name>
        <dbReference type="ChEBI" id="CHEBI:18420"/>
    </cofactor>
</comment>
<dbReference type="Proteomes" id="UP000710385">
    <property type="component" value="Unassembled WGS sequence"/>
</dbReference>
<evidence type="ECO:0000256" key="4">
    <source>
        <dbReference type="ARBA" id="ARBA00022679"/>
    </source>
</evidence>
<dbReference type="PROSITE" id="PS51374">
    <property type="entry name" value="NDPK_LIKE"/>
    <property type="match status" value="1"/>
</dbReference>
<dbReference type="InterPro" id="IPR034907">
    <property type="entry name" value="NDK-like_dom"/>
</dbReference>
<sequence>MNMQKTLVLIKPDGVARGHVGDIISRFERAGLKLVAMKMILPKHEDVDRHYALTDEWMQGVYNKAKSKYAEEGREFPFPDWQSYGQDIKNGLVRFLKSGPIVAMVLEGEQAVPLVRKLVGATEPASALPGTIRGDFSLDTYSLANEQHRSIRNLIHASGTPEEAKTEIGIWFTEEDLQSYEHVLDNALYNPKAFFVGE</sequence>
<comment type="caution">
    <text evidence="8">The sequence shown here is derived from an EMBL/GenBank/DDBJ whole genome shotgun (WGS) entry which is preliminary data.</text>
</comment>
<keyword evidence="5 8" id="KW-0418">Kinase</keyword>
<feature type="domain" description="Nucleoside diphosphate kinase-like" evidence="7">
    <location>
        <begin position="3"/>
        <end position="179"/>
    </location>
</feature>
<dbReference type="EMBL" id="JABTTY010000001">
    <property type="protein sequence ID" value="MBE7525075.1"/>
    <property type="molecule type" value="Genomic_DNA"/>
</dbReference>
<organism evidence="8 9">
    <name type="scientific">candidate division WWE3 bacterium</name>
    <dbReference type="NCBI Taxonomy" id="2053526"/>
    <lineage>
        <taxon>Bacteria</taxon>
        <taxon>Katanobacteria</taxon>
    </lineage>
</organism>
<evidence type="ECO:0000256" key="1">
    <source>
        <dbReference type="ARBA" id="ARBA00001946"/>
    </source>
</evidence>
<evidence type="ECO:0000256" key="5">
    <source>
        <dbReference type="ARBA" id="ARBA00022777"/>
    </source>
</evidence>
<evidence type="ECO:0000256" key="3">
    <source>
        <dbReference type="ARBA" id="ARBA00012966"/>
    </source>
</evidence>
<dbReference type="PANTHER" id="PTHR11349">
    <property type="entry name" value="NUCLEOSIDE DIPHOSPHATE KINASE"/>
    <property type="match status" value="1"/>
</dbReference>